<evidence type="ECO:0000259" key="3">
    <source>
        <dbReference type="Pfam" id="PF21788"/>
    </source>
</evidence>
<feature type="domain" description="Transposable element P transposase-like RNase H" evidence="2">
    <location>
        <begin position="104"/>
        <end position="235"/>
    </location>
</feature>
<accession>A0A0L7LB47</accession>
<reference evidence="5 6" key="1">
    <citation type="journal article" date="2015" name="Genome Biol. Evol.">
        <title>The genome of winter moth (Operophtera brumata) provides a genomic perspective on sexual dimorphism and phenology.</title>
        <authorList>
            <person name="Derks M.F."/>
            <person name="Smit S."/>
            <person name="Salis L."/>
            <person name="Schijlen E."/>
            <person name="Bossers A."/>
            <person name="Mateman C."/>
            <person name="Pijl A.S."/>
            <person name="de Ridder D."/>
            <person name="Groenen M.A."/>
            <person name="Visser M.E."/>
            <person name="Megens H.J."/>
        </authorList>
    </citation>
    <scope>NUCLEOTIDE SEQUENCE [LARGE SCALE GENOMIC DNA]</scope>
    <source>
        <strain evidence="5">WM2013NL</strain>
        <tissue evidence="5">Head and thorax</tissue>
    </source>
</reference>
<dbReference type="EMBL" id="JTDY01001960">
    <property type="protein sequence ID" value="KOB72446.1"/>
    <property type="molecule type" value="Genomic_DNA"/>
</dbReference>
<dbReference type="InterPro" id="IPR048365">
    <property type="entry name" value="TNP-like_RNaseH_N"/>
</dbReference>
<evidence type="ECO:0000313" key="6">
    <source>
        <dbReference type="Proteomes" id="UP000037510"/>
    </source>
</evidence>
<dbReference type="Pfam" id="PF21787">
    <property type="entry name" value="TNP-like_RNaseH_N"/>
    <property type="match status" value="1"/>
</dbReference>
<dbReference type="InterPro" id="IPR048367">
    <property type="entry name" value="TNP-like_RNaseH_C"/>
</dbReference>
<dbReference type="STRING" id="104452.A0A0L7LB47"/>
<dbReference type="AlphaFoldDB" id="A0A0L7LB47"/>
<evidence type="ECO:0000259" key="4">
    <source>
        <dbReference type="Pfam" id="PF21789"/>
    </source>
</evidence>
<evidence type="ECO:0000259" key="2">
    <source>
        <dbReference type="Pfam" id="PF21787"/>
    </source>
</evidence>
<evidence type="ECO:0008006" key="7">
    <source>
        <dbReference type="Google" id="ProtNLM"/>
    </source>
</evidence>
<dbReference type="Pfam" id="PF21789">
    <property type="entry name" value="TNP-like_RNaseH_C"/>
    <property type="match status" value="1"/>
</dbReference>
<feature type="domain" description="Transposable element P transposase-like RNase H C-terminal" evidence="4">
    <location>
        <begin position="463"/>
        <end position="494"/>
    </location>
</feature>
<dbReference type="Pfam" id="PF21788">
    <property type="entry name" value="TNP-like_GBD"/>
    <property type="match status" value="1"/>
</dbReference>
<proteinExistence type="predicted"/>
<dbReference type="Proteomes" id="UP000037510">
    <property type="component" value="Unassembled WGS sequence"/>
</dbReference>
<keyword evidence="6" id="KW-1185">Reference proteome</keyword>
<evidence type="ECO:0000256" key="1">
    <source>
        <dbReference type="SAM" id="MobiDB-lite"/>
    </source>
</evidence>
<feature type="domain" description="Transposable element P transposase-like GTP-binding insertion" evidence="3">
    <location>
        <begin position="270"/>
        <end position="392"/>
    </location>
</feature>
<feature type="compositionally biased region" description="Polar residues" evidence="1">
    <location>
        <begin position="83"/>
        <end position="95"/>
    </location>
</feature>
<organism evidence="5 6">
    <name type="scientific">Operophtera brumata</name>
    <name type="common">Winter moth</name>
    <name type="synonym">Phalaena brumata</name>
    <dbReference type="NCBI Taxonomy" id="104452"/>
    <lineage>
        <taxon>Eukaryota</taxon>
        <taxon>Metazoa</taxon>
        <taxon>Ecdysozoa</taxon>
        <taxon>Arthropoda</taxon>
        <taxon>Hexapoda</taxon>
        <taxon>Insecta</taxon>
        <taxon>Pterygota</taxon>
        <taxon>Neoptera</taxon>
        <taxon>Endopterygota</taxon>
        <taxon>Lepidoptera</taxon>
        <taxon>Glossata</taxon>
        <taxon>Ditrysia</taxon>
        <taxon>Geometroidea</taxon>
        <taxon>Geometridae</taxon>
        <taxon>Larentiinae</taxon>
        <taxon>Operophtera</taxon>
    </lineage>
</organism>
<comment type="caution">
    <text evidence="5">The sequence shown here is derived from an EMBL/GenBank/DDBJ whole genome shotgun (WGS) entry which is preliminary data.</text>
</comment>
<feature type="region of interest" description="Disordered" evidence="1">
    <location>
        <begin position="76"/>
        <end position="104"/>
    </location>
</feature>
<sequence length="741" mass="84457">MYNIGGEILQLSNEFIYKNRRVCRKHFEVKYCCRFNRISNIAVPTVNIPANKFLPTTSKEQQPLSQIQNLPSNLSVPEDDVQEQQPLSQIQNLPSKSVPKDDVQPGVNKNIFAQLKAKATTMKTNEKLCILLYDEMSLQANVTYNERRDKVNGFVTDGKETRFFFANHAQLFMVRGLIKNYTVPVSFTFSSGATEGPELAKQIKEIITDLQNAGLKVLATVCDQGSNNRQAIKCLMNEARGTYLRRGESPKDNVFLVNDAEIVPLYDPPHLLKGIRNNLLSKNLQFEMDGKPKLAQWHHLELLHKENPGYKGIRLVPKLTDAHIIPKKIGKMTVKHASQVFSATVASNMGYLADKGILPKECKDTADLLMFIDKLFDSVNGSYTKKKQFAKPLLGPVTPKSCHHKTWNEAKTVLKTMSFVHAPGVKKIVPTINNWVWTLEGIEVMLKKIDSEFNITSVWLRHLNVDPIQNFFDAIRSHGWRITNPTPEQFESAYTALQVNSLIHAPGGNCENDLGETLFTLVNDEGCEADNDAEDTVRETELDINAILNIELETIESKKRNPKIFAPMQYISGYFIHNANKIFKNCETCKNDLISVEQLQYLSYRDYAGRRWPCSPSDSIIYRDYAGRRWPCSPSDSIINIISNLQDATIATLQNKFEINNLKLYIKTVVDVLIDLEPISCGRHRAKLIDFLINKVTRFFIFTYCKNINKILRGKKDVDDVQDKFENMAKDYYEKSLKKIK</sequence>
<evidence type="ECO:0000313" key="5">
    <source>
        <dbReference type="EMBL" id="KOB72446.1"/>
    </source>
</evidence>
<gene>
    <name evidence="5" type="ORF">OBRU01_12245</name>
</gene>
<protein>
    <recommendedName>
        <fullName evidence="7">Transposable element P transposase</fullName>
    </recommendedName>
</protein>
<dbReference type="InterPro" id="IPR048366">
    <property type="entry name" value="TNP-like_GBD"/>
</dbReference>
<name>A0A0L7LB47_OPEBR</name>